<feature type="binding site" evidence="16">
    <location>
        <position position="301"/>
    </location>
    <ligand>
        <name>Zn(2+)</name>
        <dbReference type="ChEBI" id="CHEBI:29105"/>
        <note>catalytic</note>
    </ligand>
</feature>
<comment type="subcellular location">
    <subcellularLocation>
        <location evidence="2">Membrane</location>
    </subcellularLocation>
</comment>
<evidence type="ECO:0000256" key="9">
    <source>
        <dbReference type="ARBA" id="ARBA00022889"/>
    </source>
</evidence>
<feature type="compositionally biased region" description="Basic and acidic residues" evidence="18">
    <location>
        <begin position="599"/>
        <end position="610"/>
    </location>
</feature>
<dbReference type="GO" id="GO:0004222">
    <property type="term" value="F:metalloendopeptidase activity"/>
    <property type="evidence" value="ECO:0007669"/>
    <property type="project" value="UniProtKB-UniRule"/>
</dbReference>
<evidence type="ECO:0000256" key="14">
    <source>
        <dbReference type="ARBA" id="ARBA00023180"/>
    </source>
</evidence>
<feature type="region of interest" description="Disordered" evidence="18">
    <location>
        <begin position="546"/>
        <end position="666"/>
    </location>
</feature>
<evidence type="ECO:0000256" key="18">
    <source>
        <dbReference type="SAM" id="MobiDB-lite"/>
    </source>
</evidence>
<dbReference type="InterPro" id="IPR001577">
    <property type="entry name" value="Peptidase_M8"/>
</dbReference>
<feature type="region of interest" description="Disordered" evidence="18">
    <location>
        <begin position="427"/>
        <end position="456"/>
    </location>
</feature>
<dbReference type="PANTHER" id="PTHR10942">
    <property type="entry name" value="LEISHMANOLYSIN-LIKE PEPTIDASE"/>
    <property type="match status" value="1"/>
</dbReference>
<evidence type="ECO:0000256" key="17">
    <source>
        <dbReference type="RuleBase" id="RU366077"/>
    </source>
</evidence>
<dbReference type="SUPFAM" id="SSF55486">
    <property type="entry name" value="Metalloproteases ('zincins'), catalytic domain"/>
    <property type="match status" value="1"/>
</dbReference>
<evidence type="ECO:0000256" key="10">
    <source>
        <dbReference type="ARBA" id="ARBA00023049"/>
    </source>
</evidence>
<name>R9TNP0_TRYRA</name>
<dbReference type="Gene3D" id="3.10.170.20">
    <property type="match status" value="1"/>
</dbReference>
<evidence type="ECO:0000256" key="7">
    <source>
        <dbReference type="ARBA" id="ARBA00022801"/>
    </source>
</evidence>
<feature type="compositionally biased region" description="Pro residues" evidence="18">
    <location>
        <begin position="576"/>
        <end position="589"/>
    </location>
</feature>
<comment type="similarity">
    <text evidence="3 17">Belongs to the peptidase M8 family.</text>
</comment>
<evidence type="ECO:0000256" key="3">
    <source>
        <dbReference type="ARBA" id="ARBA00005860"/>
    </source>
</evidence>
<keyword evidence="14" id="KW-0325">Glycoprotein</keyword>
<dbReference type="EMBL" id="KC544944">
    <property type="protein sequence ID" value="AGN33006.1"/>
    <property type="molecule type" value="Genomic_DNA"/>
</dbReference>
<keyword evidence="12" id="KW-0865">Zymogen</keyword>
<dbReference type="GO" id="GO:0005737">
    <property type="term" value="C:cytoplasm"/>
    <property type="evidence" value="ECO:0007669"/>
    <property type="project" value="TreeGrafter"/>
</dbReference>
<evidence type="ECO:0000256" key="1">
    <source>
        <dbReference type="ARBA" id="ARBA00001249"/>
    </source>
</evidence>
<feature type="compositionally biased region" description="Basic residues" evidence="18">
    <location>
        <begin position="430"/>
        <end position="442"/>
    </location>
</feature>
<evidence type="ECO:0000256" key="11">
    <source>
        <dbReference type="ARBA" id="ARBA00023136"/>
    </source>
</evidence>
<keyword evidence="5 16" id="KW-0479">Metal-binding</keyword>
<evidence type="ECO:0000256" key="5">
    <source>
        <dbReference type="ARBA" id="ARBA00022723"/>
    </source>
</evidence>
<evidence type="ECO:0000256" key="6">
    <source>
        <dbReference type="ARBA" id="ARBA00022729"/>
    </source>
</evidence>
<feature type="active site" evidence="15">
    <location>
        <position position="232"/>
    </location>
</feature>
<comment type="cofactor">
    <cofactor evidence="16 17">
        <name>Zn(2+)</name>
        <dbReference type="ChEBI" id="CHEBI:29105"/>
    </cofactor>
    <text evidence="16 17">Binds 1 zinc ion per subunit.</text>
</comment>
<dbReference type="GO" id="GO:0016020">
    <property type="term" value="C:membrane"/>
    <property type="evidence" value="ECO:0007669"/>
    <property type="project" value="UniProtKB-SubCell"/>
</dbReference>
<feature type="compositionally biased region" description="Low complexity" evidence="18">
    <location>
        <begin position="633"/>
        <end position="655"/>
    </location>
</feature>
<dbReference type="VEuPathDB" id="TriTrypDB:TRSC58_06903"/>
<proteinExistence type="inferred from homology"/>
<protein>
    <recommendedName>
        <fullName evidence="17">Leishmanolysin-like peptidase</fullName>
        <ecNumber evidence="17">3.4.24.-</ecNumber>
    </recommendedName>
</protein>
<reference evidence="19" key="1">
    <citation type="submission" date="2013-01" db="EMBL/GenBank/DDBJ databases">
        <title>Unveiling the Trypanosoma rangeli genome, the neglected and avirulent trypanosome of mammals.</title>
        <authorList>
            <person name="Stoco P.H."/>
            <person name="Wagner G."/>
            <person name="Gerber A."/>
            <person name="Zaha A."/>
            <person name="Monteiro K.M."/>
            <person name="Thompson C."/>
            <person name="Bartholomeu D.C."/>
            <person name="Bahia D."/>
            <person name="Loreto E."/>
            <person name="Prestes E.B."/>
            <person name="De Moraes M.H."/>
            <person name="Lueckemeyer D.D."/>
            <person name="Lima F.M."/>
            <person name="Vallejo G.A."/>
            <person name="Silveira Filho J.F."/>
            <person name="Tyler K.M."/>
            <person name="Almeida L.G."/>
            <person name="Steindel M."/>
            <person name="Ortiz M.F.D.E."/>
            <person name="Siervo M.A."/>
            <person name="Cunha O.L.D.E."/>
            <person name="Neto R."/>
            <person name="Rodrigues-Luiz G."/>
            <person name="Teixeira S.M."/>
            <person name="Silva R."/>
            <person name="Murta S.M."/>
            <person name="Sincero T.C."/>
            <person name="Mendes T.A."/>
            <person name="Urmenyi T.P."/>
            <person name="Da Rocha W.D."/>
            <person name="Vasconcellos A.T."/>
            <person name="Grisard E.C."/>
        </authorList>
    </citation>
    <scope>NUCLEOTIDE SEQUENCE</scope>
</reference>
<dbReference type="MEROPS" id="M08.001"/>
<keyword evidence="6 17" id="KW-0732">Signal</keyword>
<dbReference type="GO" id="GO:0007155">
    <property type="term" value="P:cell adhesion"/>
    <property type="evidence" value="ECO:0007669"/>
    <property type="project" value="UniProtKB-KW"/>
</dbReference>
<keyword evidence="9" id="KW-0130">Cell adhesion</keyword>
<evidence type="ECO:0000256" key="4">
    <source>
        <dbReference type="ARBA" id="ARBA00022670"/>
    </source>
</evidence>
<comment type="catalytic activity">
    <reaction evidence="1">
        <text>Preference for hydrophobic residues at P1 and P1' and basic residues at P2' and P3'. A model nonapeptide is cleaved at -Ala-Tyr-|-Leu-Lys-Lys-.</text>
        <dbReference type="EC" id="3.4.24.36"/>
    </reaction>
</comment>
<evidence type="ECO:0000313" key="19">
    <source>
        <dbReference type="EMBL" id="AGN33006.1"/>
    </source>
</evidence>
<evidence type="ECO:0000256" key="15">
    <source>
        <dbReference type="PIRSR" id="PIRSR601577-1"/>
    </source>
</evidence>
<keyword evidence="8 16" id="KW-0862">Zinc</keyword>
<feature type="chain" id="PRO_5023971509" description="Leishmanolysin-like peptidase" evidence="17">
    <location>
        <begin position="32"/>
        <end position="688"/>
    </location>
</feature>
<dbReference type="VEuPathDB" id="TriTrypDB:TRSC58_01303"/>
<evidence type="ECO:0000256" key="13">
    <source>
        <dbReference type="ARBA" id="ARBA00023157"/>
    </source>
</evidence>
<accession>R9TNP0</accession>
<organism evidence="19">
    <name type="scientific">Trypanosoma rangeli</name>
    <dbReference type="NCBI Taxonomy" id="5698"/>
    <lineage>
        <taxon>Eukaryota</taxon>
        <taxon>Discoba</taxon>
        <taxon>Euglenozoa</taxon>
        <taxon>Kinetoplastea</taxon>
        <taxon>Metakinetoplastina</taxon>
        <taxon>Trypanosomatida</taxon>
        <taxon>Trypanosomatidae</taxon>
        <taxon>Trypanosoma</taxon>
        <taxon>Herpetosoma</taxon>
    </lineage>
</organism>
<evidence type="ECO:0000256" key="2">
    <source>
        <dbReference type="ARBA" id="ARBA00004370"/>
    </source>
</evidence>
<dbReference type="PRINTS" id="PR00782">
    <property type="entry name" value="LSHMANOLYSIN"/>
</dbReference>
<dbReference type="Gene3D" id="2.30.34.10">
    <property type="entry name" value="Leishmanolysin domain 4"/>
    <property type="match status" value="1"/>
</dbReference>
<evidence type="ECO:0000256" key="16">
    <source>
        <dbReference type="PIRSR" id="PIRSR601577-2"/>
    </source>
</evidence>
<sequence length="688" mass="73321">MLRFLRAPSQSARLLMVIMVAVCCGSGYVAAGPVTYPCNFDEVMRGGEGLSSAPVVVKAVPSAGESQSETYVVMGEKWASIRIVASMRDLEDNKKHCELSTLDKPNLRGGTVSCSQEDSLTRNGKKEILTRAIHAAIKLHADRLLVEPLEGPLKVPNFPEKSICGQFTVPPEHRSEGVNNADMVLYVAAAPRGVWALPCATLENGRPIVGVVNVAPADLRFIRLATRIAAHEIAHALGFAYGNMAAGRMVRNVTGMRGRKLSVVVSSTNAAMAAREHYDCDRIQGMELNDFNGDGTTLESHWSKRNAKDELMAPLGGAGYYTELTLAAFADLGYYKANWAMAEPMGWGRRSGCELLQKKCSQLDLSKYPKMFCDMTFRPLQCTSDRYFNGTCDSSIIEMLSNGQTDACHTVAAWVSREDFNYVFGQNQQRGKKGSQQSKKRTEKVPNPMWCLDTKPPPKEGEEYGKSVAAVYAEVMCTGGKVNLKTGGTYTWQTCAAGDTVTGSRPPFNKEDVICPEYAEVCTISVNGGSLLPVVQWDGKEKAWNRKVPAEEPDSAPSVSGPVDTPISGGGEQSGRPPPPPPPPPPVPGRPEGQPADGDEGHAEAGKVEQGHTAVPNSHKQPGVSGEKEEQAAKPAAGSATPPATTNATNVTEATLGNSDSGTAASHSTSLLALLILACAAVAAVAAA</sequence>
<feature type="signal peptide" evidence="17">
    <location>
        <begin position="1"/>
        <end position="31"/>
    </location>
</feature>
<dbReference type="AlphaFoldDB" id="R9TNP0"/>
<dbReference type="GO" id="GO:0046872">
    <property type="term" value="F:metal ion binding"/>
    <property type="evidence" value="ECO:0007669"/>
    <property type="project" value="UniProtKB-KW"/>
</dbReference>
<keyword evidence="13" id="KW-1015">Disulfide bond</keyword>
<dbReference type="EC" id="3.4.24.-" evidence="17"/>
<dbReference type="Gene3D" id="3.90.132.10">
    <property type="entry name" value="Leishmanolysin , domain 2"/>
    <property type="match status" value="1"/>
</dbReference>
<dbReference type="FunFam" id="3.90.132.10:FF:000001">
    <property type="entry name" value="leishmanolysin-like peptidase isoform X2"/>
    <property type="match status" value="1"/>
</dbReference>
<keyword evidence="11" id="KW-0472">Membrane</keyword>
<dbReference type="GO" id="GO:0006508">
    <property type="term" value="P:proteolysis"/>
    <property type="evidence" value="ECO:0007669"/>
    <property type="project" value="UniProtKB-KW"/>
</dbReference>
<feature type="non-terminal residue" evidence="19">
    <location>
        <position position="1"/>
    </location>
</feature>
<keyword evidence="4 17" id="KW-0645">Protease</keyword>
<evidence type="ECO:0000256" key="8">
    <source>
        <dbReference type="ARBA" id="ARBA00022833"/>
    </source>
</evidence>
<feature type="binding site" evidence="16">
    <location>
        <position position="231"/>
    </location>
    <ligand>
        <name>Zn(2+)</name>
        <dbReference type="ChEBI" id="CHEBI:29105"/>
        <note>catalytic</note>
    </ligand>
</feature>
<dbReference type="Pfam" id="PF01457">
    <property type="entry name" value="Peptidase_M8"/>
    <property type="match status" value="1"/>
</dbReference>
<feature type="binding site" evidence="16">
    <location>
        <position position="235"/>
    </location>
    <ligand>
        <name>Zn(2+)</name>
        <dbReference type="ChEBI" id="CHEBI:29105"/>
        <note>catalytic</note>
    </ligand>
</feature>
<keyword evidence="7 17" id="KW-0378">Hydrolase</keyword>
<evidence type="ECO:0000256" key="12">
    <source>
        <dbReference type="ARBA" id="ARBA00023145"/>
    </source>
</evidence>
<dbReference type="PANTHER" id="PTHR10942:SF0">
    <property type="entry name" value="LEISHMANOLYSIN-LIKE PEPTIDASE"/>
    <property type="match status" value="1"/>
</dbReference>
<keyword evidence="10 16" id="KW-0482">Metalloprotease</keyword>